<keyword evidence="2" id="KW-1185">Reference proteome</keyword>
<dbReference type="Proteomes" id="UP000308886">
    <property type="component" value="Unassembled WGS sequence"/>
</dbReference>
<organism evidence="1 2">
    <name type="scientific">Palleniella muris</name>
    <dbReference type="NCBI Taxonomy" id="3038145"/>
    <lineage>
        <taxon>Bacteria</taxon>
        <taxon>Pseudomonadati</taxon>
        <taxon>Bacteroidota</taxon>
        <taxon>Bacteroidia</taxon>
        <taxon>Bacteroidales</taxon>
        <taxon>Prevotellaceae</taxon>
        <taxon>Palleniella</taxon>
    </lineage>
</organism>
<gene>
    <name evidence="1" type="ORF">E5358_02435</name>
</gene>
<name>A0AC61QSY2_9BACT</name>
<comment type="caution">
    <text evidence="1">The sequence shown here is derived from an EMBL/GenBank/DDBJ whole genome shotgun (WGS) entry which is preliminary data.</text>
</comment>
<evidence type="ECO:0000313" key="1">
    <source>
        <dbReference type="EMBL" id="TGX83524.1"/>
    </source>
</evidence>
<reference evidence="1" key="1">
    <citation type="submission" date="2019-04" db="EMBL/GenBank/DDBJ databases">
        <title>Microbes associate with the intestines of laboratory mice.</title>
        <authorList>
            <person name="Navarre W."/>
            <person name="Wong E."/>
            <person name="Huang K."/>
            <person name="Tropini C."/>
            <person name="Ng K."/>
            <person name="Yu B."/>
        </authorList>
    </citation>
    <scope>NUCLEOTIDE SEQUENCE</scope>
    <source>
        <strain evidence="1">NM73_A23</strain>
    </source>
</reference>
<evidence type="ECO:0000313" key="2">
    <source>
        <dbReference type="Proteomes" id="UP000308886"/>
    </source>
</evidence>
<dbReference type="EMBL" id="SRZC01000003">
    <property type="protein sequence ID" value="TGX83524.1"/>
    <property type="molecule type" value="Genomic_DNA"/>
</dbReference>
<proteinExistence type="predicted"/>
<accession>A0AC61QSY2</accession>
<protein>
    <submittedName>
        <fullName evidence="1">M15 family peptidase</fullName>
    </submittedName>
</protein>
<sequence length="180" mass="20616">MICTEGFAQNDFTISEVKTDTTLASLSVLHVNENGKTCKGVIICNKKIAKDLIDIFRNLYKARYPIHSIRPASEYGNDDERSMSDNNTSCYNPRRTRNGGLSKHARGMAVDVNPLWNPCIHISDRNAGLIEPKNAKRTRKSTPKEPRIDKNDLCYRLFIRHGFKWGGAWKSLKDYQHFEK</sequence>